<dbReference type="InterPro" id="IPR043519">
    <property type="entry name" value="NT_sf"/>
</dbReference>
<dbReference type="SUPFAM" id="SSF81301">
    <property type="entry name" value="Nucleotidyltransferase"/>
    <property type="match status" value="1"/>
</dbReference>
<dbReference type="PANTHER" id="PTHR34822:SF1">
    <property type="entry name" value="GRPB FAMILY PROTEIN"/>
    <property type="match status" value="1"/>
</dbReference>
<proteinExistence type="predicted"/>
<gene>
    <name evidence="1" type="ORF">NE863_08145</name>
</gene>
<dbReference type="InterPro" id="IPR007344">
    <property type="entry name" value="GrpB/CoaE"/>
</dbReference>
<dbReference type="Gene3D" id="3.30.460.10">
    <property type="entry name" value="Beta Polymerase, domain 2"/>
    <property type="match status" value="1"/>
</dbReference>
<name>A0A9Q9DBE6_ENSAD</name>
<dbReference type="Proteomes" id="UP001055460">
    <property type="component" value="Chromosome"/>
</dbReference>
<evidence type="ECO:0000313" key="2">
    <source>
        <dbReference type="Proteomes" id="UP001055460"/>
    </source>
</evidence>
<dbReference type="AlphaFoldDB" id="A0A9Q9DBE6"/>
<dbReference type="OrthoDB" id="9799092at2"/>
<reference evidence="1" key="1">
    <citation type="submission" date="2022-06" db="EMBL/GenBank/DDBJ databases">
        <title>Physiological and biochemical characterization and genomic elucidation of a strain of the genus Ensifer adhaerens M8 that combines arsenic oxidation and chromium reduction.</title>
        <authorList>
            <person name="Li X."/>
            <person name="Yu c."/>
        </authorList>
    </citation>
    <scope>NUCLEOTIDE SEQUENCE</scope>
    <source>
        <strain evidence="1">M8</strain>
    </source>
</reference>
<sequence length="188" mass="21672">MDRELPCTTQPIEICDWSSDWAERFATKAKTIRQVLGDHALRIDHIGSTAIRGLAAKPIIDVQISVADLEPLDVLAEKMAAIGYLWRPQNTDLTKRYFRERPGDERTHIHVRRAGSWQEQWSLLFRDYMRAHAAEHGPYVELKRALASRHRHDRAAYTEGKSEHLWQVIRRADRWAAASGWRPGPSDA</sequence>
<dbReference type="RefSeq" id="WP_110819183.1">
    <property type="nucleotide sequence ID" value="NZ_CP098807.1"/>
</dbReference>
<protein>
    <submittedName>
        <fullName evidence="1">GrpB family protein</fullName>
    </submittedName>
</protein>
<accession>A0A9Q9DBE6</accession>
<dbReference type="Pfam" id="PF04229">
    <property type="entry name" value="GrpB"/>
    <property type="match status" value="1"/>
</dbReference>
<dbReference type="EMBL" id="CP098807">
    <property type="protein sequence ID" value="USJ24922.1"/>
    <property type="molecule type" value="Genomic_DNA"/>
</dbReference>
<organism evidence="1 2">
    <name type="scientific">Ensifer adhaerens</name>
    <name type="common">Sinorhizobium morelense</name>
    <dbReference type="NCBI Taxonomy" id="106592"/>
    <lineage>
        <taxon>Bacteria</taxon>
        <taxon>Pseudomonadati</taxon>
        <taxon>Pseudomonadota</taxon>
        <taxon>Alphaproteobacteria</taxon>
        <taxon>Hyphomicrobiales</taxon>
        <taxon>Rhizobiaceae</taxon>
        <taxon>Sinorhizobium/Ensifer group</taxon>
        <taxon>Ensifer</taxon>
    </lineage>
</organism>
<evidence type="ECO:0000313" key="1">
    <source>
        <dbReference type="EMBL" id="USJ24922.1"/>
    </source>
</evidence>
<dbReference type="PANTHER" id="PTHR34822">
    <property type="entry name" value="GRPB DOMAIN PROTEIN (AFU_ORTHOLOGUE AFUA_1G01530)"/>
    <property type="match status" value="1"/>
</dbReference>